<dbReference type="PANTHER" id="PTHR13068:SF78">
    <property type="entry name" value="MITOCHONDRIAL TRANSCRIPTION TERMINATION FACTOR FAMILY PROTEIN"/>
    <property type="match status" value="1"/>
</dbReference>
<dbReference type="InterPro" id="IPR003690">
    <property type="entry name" value="MTERF"/>
</dbReference>
<protein>
    <submittedName>
        <fullName evidence="5">Uncharacterized protein</fullName>
    </submittedName>
</protein>
<dbReference type="Proteomes" id="UP000775213">
    <property type="component" value="Unassembled WGS sequence"/>
</dbReference>
<evidence type="ECO:0000313" key="5">
    <source>
        <dbReference type="EMBL" id="KAH0469253.1"/>
    </source>
</evidence>
<dbReference type="GO" id="GO:0006353">
    <property type="term" value="P:DNA-templated transcription termination"/>
    <property type="evidence" value="ECO:0007669"/>
    <property type="project" value="UniProtKB-KW"/>
</dbReference>
<feature type="compositionally biased region" description="Polar residues" evidence="4">
    <location>
        <begin position="22"/>
        <end position="41"/>
    </location>
</feature>
<proteinExistence type="inferred from homology"/>
<gene>
    <name evidence="5" type="ORF">IEQ34_002485</name>
</gene>
<evidence type="ECO:0000256" key="2">
    <source>
        <dbReference type="ARBA" id="ARBA00022472"/>
    </source>
</evidence>
<evidence type="ECO:0000256" key="4">
    <source>
        <dbReference type="SAM" id="MobiDB-lite"/>
    </source>
</evidence>
<dbReference type="Gene3D" id="1.25.70.10">
    <property type="entry name" value="Transcription termination factor 3, mitochondrial"/>
    <property type="match status" value="1"/>
</dbReference>
<keyword evidence="2" id="KW-0806">Transcription termination</keyword>
<dbReference type="GO" id="GO:0003676">
    <property type="term" value="F:nucleic acid binding"/>
    <property type="evidence" value="ECO:0007669"/>
    <property type="project" value="InterPro"/>
</dbReference>
<keyword evidence="3" id="KW-0809">Transit peptide</keyword>
<dbReference type="PANTHER" id="PTHR13068">
    <property type="entry name" value="CGI-12 PROTEIN-RELATED"/>
    <property type="match status" value="1"/>
</dbReference>
<reference evidence="5 6" key="1">
    <citation type="journal article" date="2021" name="Hortic Res">
        <title>Chromosome-scale assembly of the Dendrobium chrysotoxum genome enhances the understanding of orchid evolution.</title>
        <authorList>
            <person name="Zhang Y."/>
            <person name="Zhang G.Q."/>
            <person name="Zhang D."/>
            <person name="Liu X.D."/>
            <person name="Xu X.Y."/>
            <person name="Sun W.H."/>
            <person name="Yu X."/>
            <person name="Zhu X."/>
            <person name="Wang Z.W."/>
            <person name="Zhao X."/>
            <person name="Zhong W.Y."/>
            <person name="Chen H."/>
            <person name="Yin W.L."/>
            <person name="Huang T."/>
            <person name="Niu S.C."/>
            <person name="Liu Z.J."/>
        </authorList>
    </citation>
    <scope>NUCLEOTIDE SEQUENCE [LARGE SCALE GENOMIC DNA]</scope>
    <source>
        <strain evidence="5">Lindl</strain>
    </source>
</reference>
<dbReference type="Pfam" id="PF02536">
    <property type="entry name" value="mTERF"/>
    <property type="match status" value="2"/>
</dbReference>
<evidence type="ECO:0000313" key="6">
    <source>
        <dbReference type="Proteomes" id="UP000775213"/>
    </source>
</evidence>
<keyword evidence="6" id="KW-1185">Reference proteome</keyword>
<comment type="caution">
    <text evidence="5">The sequence shown here is derived from an EMBL/GenBank/DDBJ whole genome shotgun (WGS) entry which is preliminary data.</text>
</comment>
<evidence type="ECO:0000256" key="3">
    <source>
        <dbReference type="ARBA" id="ARBA00022946"/>
    </source>
</evidence>
<dbReference type="FunFam" id="1.25.70.10:FF:000010">
    <property type="entry name" value="Transcription termination factor MTEF1, chloroplastic"/>
    <property type="match status" value="1"/>
</dbReference>
<sequence length="335" mass="37953">MPSLHCLCFATPPSPAHKNGGISLTTQSPPNLAINPSSLNPSKTLPQHSPDLLLHLPNLSSDAREKILSLEIMGIDSSRALALHPNLRAASPDSIHSVISFLLSKGIHHKDLGRIIGMCPRVLTSSIGKDLVPVFNFLSRDLKVPDLDLRRVIKKCPRFLISDVRDQLRPALIYLQRLGFKDATALAFHDPVLLVSSVENTLMPKLQHLMGLGLSREEAVGMVLRCPSLFTFSIENNFKPKYDYFVNEMGGGLEELKEFPQYFAFSLEKRIKLRHREMVELRLRLPLSSMLKSTDNEFKELLVQRGTYDSLWIRILRLFRINWKAHWLSTFIGNF</sequence>
<feature type="region of interest" description="Disordered" evidence="4">
    <location>
        <begin position="19"/>
        <end position="41"/>
    </location>
</feature>
<comment type="similarity">
    <text evidence="1">Belongs to the mTERF family.</text>
</comment>
<dbReference type="InterPro" id="IPR038538">
    <property type="entry name" value="MTERF_sf"/>
</dbReference>
<dbReference type="EMBL" id="JAGFBR010000003">
    <property type="protein sequence ID" value="KAH0469253.1"/>
    <property type="molecule type" value="Genomic_DNA"/>
</dbReference>
<keyword evidence="2" id="KW-0805">Transcription regulation</keyword>
<name>A0AAV7HNN2_DENCH</name>
<organism evidence="5 6">
    <name type="scientific">Dendrobium chrysotoxum</name>
    <name type="common">Orchid</name>
    <dbReference type="NCBI Taxonomy" id="161865"/>
    <lineage>
        <taxon>Eukaryota</taxon>
        <taxon>Viridiplantae</taxon>
        <taxon>Streptophyta</taxon>
        <taxon>Embryophyta</taxon>
        <taxon>Tracheophyta</taxon>
        <taxon>Spermatophyta</taxon>
        <taxon>Magnoliopsida</taxon>
        <taxon>Liliopsida</taxon>
        <taxon>Asparagales</taxon>
        <taxon>Orchidaceae</taxon>
        <taxon>Epidendroideae</taxon>
        <taxon>Malaxideae</taxon>
        <taxon>Dendrobiinae</taxon>
        <taxon>Dendrobium</taxon>
    </lineage>
</organism>
<keyword evidence="2" id="KW-0804">Transcription</keyword>
<dbReference type="SMART" id="SM00733">
    <property type="entry name" value="Mterf"/>
    <property type="match status" value="6"/>
</dbReference>
<dbReference type="AlphaFoldDB" id="A0AAV7HNN2"/>
<accession>A0AAV7HNN2</accession>
<evidence type="ECO:0000256" key="1">
    <source>
        <dbReference type="ARBA" id="ARBA00007692"/>
    </source>
</evidence>